<dbReference type="GO" id="GO:0005768">
    <property type="term" value="C:endosome"/>
    <property type="evidence" value="ECO:0007669"/>
    <property type="project" value="TreeGrafter"/>
</dbReference>
<dbReference type="GO" id="GO:0140326">
    <property type="term" value="F:ATPase-coupled intramembrane lipid transporter activity"/>
    <property type="evidence" value="ECO:0007669"/>
    <property type="project" value="TreeGrafter"/>
</dbReference>
<dbReference type="GO" id="GO:0005802">
    <property type="term" value="C:trans-Golgi network"/>
    <property type="evidence" value="ECO:0007669"/>
    <property type="project" value="TreeGrafter"/>
</dbReference>
<dbReference type="PANTHER" id="PTHR24092">
    <property type="entry name" value="PROBABLE PHOSPHOLIPID-TRANSPORTING ATPASE"/>
    <property type="match status" value="1"/>
</dbReference>
<organism evidence="1 2">
    <name type="scientific">Rotaria magnacalcarata</name>
    <dbReference type="NCBI Taxonomy" id="392030"/>
    <lineage>
        <taxon>Eukaryota</taxon>
        <taxon>Metazoa</taxon>
        <taxon>Spiralia</taxon>
        <taxon>Gnathifera</taxon>
        <taxon>Rotifera</taxon>
        <taxon>Eurotatoria</taxon>
        <taxon>Bdelloidea</taxon>
        <taxon>Philodinida</taxon>
        <taxon>Philodinidae</taxon>
        <taxon>Rotaria</taxon>
    </lineage>
</organism>
<evidence type="ECO:0000313" key="2">
    <source>
        <dbReference type="Proteomes" id="UP000676336"/>
    </source>
</evidence>
<dbReference type="EMBL" id="CAJOBI010357655">
    <property type="protein sequence ID" value="CAF5224728.1"/>
    <property type="molecule type" value="Genomic_DNA"/>
</dbReference>
<dbReference type="GO" id="GO:0045332">
    <property type="term" value="P:phospholipid translocation"/>
    <property type="evidence" value="ECO:0007669"/>
    <property type="project" value="TreeGrafter"/>
</dbReference>
<sequence length="60" mass="6990">MLPHDNVTYQASSPDEIALVEWTEQVGLTLVHRDLQSMTLQLNATQQLFHYQILQMFPFT</sequence>
<reference evidence="1" key="1">
    <citation type="submission" date="2021-02" db="EMBL/GenBank/DDBJ databases">
        <authorList>
            <person name="Nowell W R."/>
        </authorList>
    </citation>
    <scope>NUCLEOTIDE SEQUENCE</scope>
</reference>
<dbReference type="GO" id="GO:0000166">
    <property type="term" value="F:nucleotide binding"/>
    <property type="evidence" value="ECO:0007669"/>
    <property type="project" value="InterPro"/>
</dbReference>
<dbReference type="GO" id="GO:0006890">
    <property type="term" value="P:retrograde vesicle-mediated transport, Golgi to endoplasmic reticulum"/>
    <property type="evidence" value="ECO:0007669"/>
    <property type="project" value="TreeGrafter"/>
</dbReference>
<protein>
    <submittedName>
        <fullName evidence="1">Uncharacterized protein</fullName>
    </submittedName>
</protein>
<name>A0A8S3K0V4_9BILA</name>
<dbReference type="PANTHER" id="PTHR24092:SF5">
    <property type="entry name" value="PHOSPHOLIPID-TRANSPORTING ATPASE"/>
    <property type="match status" value="1"/>
</dbReference>
<evidence type="ECO:0000313" key="1">
    <source>
        <dbReference type="EMBL" id="CAF5224728.1"/>
    </source>
</evidence>
<feature type="non-terminal residue" evidence="1">
    <location>
        <position position="1"/>
    </location>
</feature>
<proteinExistence type="predicted"/>
<dbReference type="Proteomes" id="UP000676336">
    <property type="component" value="Unassembled WGS sequence"/>
</dbReference>
<dbReference type="AlphaFoldDB" id="A0A8S3K0V4"/>
<comment type="caution">
    <text evidence="1">The sequence shown here is derived from an EMBL/GenBank/DDBJ whole genome shotgun (WGS) entry which is preliminary data.</text>
</comment>
<accession>A0A8S3K0V4</accession>
<dbReference type="GO" id="GO:0006897">
    <property type="term" value="P:endocytosis"/>
    <property type="evidence" value="ECO:0007669"/>
    <property type="project" value="TreeGrafter"/>
</dbReference>
<dbReference type="InterPro" id="IPR023299">
    <property type="entry name" value="ATPase_P-typ_cyto_dom_N"/>
</dbReference>
<dbReference type="Gene3D" id="3.40.1110.10">
    <property type="entry name" value="Calcium-transporting ATPase, cytoplasmic domain N"/>
    <property type="match status" value="1"/>
</dbReference>
<dbReference type="GO" id="GO:0005886">
    <property type="term" value="C:plasma membrane"/>
    <property type="evidence" value="ECO:0007669"/>
    <property type="project" value="TreeGrafter"/>
</dbReference>
<gene>
    <name evidence="1" type="ORF">SMN809_LOCUS83947</name>
</gene>